<dbReference type="PROSITE" id="PS01187">
    <property type="entry name" value="EGF_CA"/>
    <property type="match status" value="1"/>
</dbReference>
<sequence length="102" mass="10810">ATDCTLSDNICDRHAFCVKSLKMCFCQNGYAGDGFTCHDVNECEAKKEPCSSASDRCVNVHGGYICCGGDKDDEACIKDQGAFCAGGCGLHAMCVNETCTCQ</sequence>
<dbReference type="AlphaFoldDB" id="A0AAN4ZLM1"/>
<dbReference type="SUPFAM" id="SSF57196">
    <property type="entry name" value="EGF/Laminin"/>
    <property type="match status" value="1"/>
</dbReference>
<reference evidence="4" key="1">
    <citation type="submission" date="2022-10" db="EMBL/GenBank/DDBJ databases">
        <title>Genome assembly of Pristionchus species.</title>
        <authorList>
            <person name="Yoshida K."/>
            <person name="Sommer R.J."/>
        </authorList>
    </citation>
    <scope>NUCLEOTIDE SEQUENCE [LARGE SCALE GENOMIC DNA]</scope>
    <source>
        <strain evidence="4">RS5460</strain>
    </source>
</reference>
<feature type="domain" description="EGF-like" evidence="2">
    <location>
        <begin position="24"/>
        <end position="37"/>
    </location>
</feature>
<gene>
    <name evidence="3" type="ORF">PMAYCL1PPCAC_13703</name>
</gene>
<feature type="non-terminal residue" evidence="3">
    <location>
        <position position="102"/>
    </location>
</feature>
<dbReference type="EMBL" id="BTRK01000003">
    <property type="protein sequence ID" value="GMR43508.1"/>
    <property type="molecule type" value="Genomic_DNA"/>
</dbReference>
<comment type="caution">
    <text evidence="3">The sequence shown here is derived from an EMBL/GenBank/DDBJ whole genome shotgun (WGS) entry which is preliminary data.</text>
</comment>
<name>A0AAN4ZLM1_9BILA</name>
<dbReference type="Gene3D" id="2.10.25.10">
    <property type="entry name" value="Laminin"/>
    <property type="match status" value="1"/>
</dbReference>
<organism evidence="3 4">
    <name type="scientific">Pristionchus mayeri</name>
    <dbReference type="NCBI Taxonomy" id="1317129"/>
    <lineage>
        <taxon>Eukaryota</taxon>
        <taxon>Metazoa</taxon>
        <taxon>Ecdysozoa</taxon>
        <taxon>Nematoda</taxon>
        <taxon>Chromadorea</taxon>
        <taxon>Rhabditida</taxon>
        <taxon>Rhabditina</taxon>
        <taxon>Diplogasteromorpha</taxon>
        <taxon>Diplogasteroidea</taxon>
        <taxon>Neodiplogasteridae</taxon>
        <taxon>Pristionchus</taxon>
    </lineage>
</organism>
<dbReference type="PROSITE" id="PS01186">
    <property type="entry name" value="EGF_2"/>
    <property type="match status" value="1"/>
</dbReference>
<protein>
    <recommendedName>
        <fullName evidence="2">EGF-like domain-containing protein</fullName>
    </recommendedName>
</protein>
<feature type="non-terminal residue" evidence="3">
    <location>
        <position position="1"/>
    </location>
</feature>
<dbReference type="InterPro" id="IPR018097">
    <property type="entry name" value="EGF_Ca-bd_CS"/>
</dbReference>
<accession>A0AAN4ZLM1</accession>
<keyword evidence="1" id="KW-1015">Disulfide bond</keyword>
<keyword evidence="4" id="KW-1185">Reference proteome</keyword>
<dbReference type="InterPro" id="IPR000742">
    <property type="entry name" value="EGF"/>
</dbReference>
<evidence type="ECO:0000256" key="1">
    <source>
        <dbReference type="ARBA" id="ARBA00023157"/>
    </source>
</evidence>
<evidence type="ECO:0000259" key="2">
    <source>
        <dbReference type="PROSITE" id="PS01186"/>
    </source>
</evidence>
<evidence type="ECO:0000313" key="3">
    <source>
        <dbReference type="EMBL" id="GMR43508.1"/>
    </source>
</evidence>
<proteinExistence type="predicted"/>
<evidence type="ECO:0000313" key="4">
    <source>
        <dbReference type="Proteomes" id="UP001328107"/>
    </source>
</evidence>
<dbReference type="Proteomes" id="UP001328107">
    <property type="component" value="Unassembled WGS sequence"/>
</dbReference>
<dbReference type="GO" id="GO:0005509">
    <property type="term" value="F:calcium ion binding"/>
    <property type="evidence" value="ECO:0007669"/>
    <property type="project" value="InterPro"/>
</dbReference>